<evidence type="ECO:0000256" key="1">
    <source>
        <dbReference type="SAM" id="Phobius"/>
    </source>
</evidence>
<organism evidence="2 3">
    <name type="scientific">Niabella pedocola</name>
    <dbReference type="NCBI Taxonomy" id="1752077"/>
    <lineage>
        <taxon>Bacteria</taxon>
        <taxon>Pseudomonadati</taxon>
        <taxon>Bacteroidota</taxon>
        <taxon>Chitinophagia</taxon>
        <taxon>Chitinophagales</taxon>
        <taxon>Chitinophagaceae</taxon>
        <taxon>Niabella</taxon>
    </lineage>
</organism>
<evidence type="ECO:0000313" key="3">
    <source>
        <dbReference type="Proteomes" id="UP001199816"/>
    </source>
</evidence>
<dbReference type="Proteomes" id="UP001199816">
    <property type="component" value="Unassembled WGS sequence"/>
</dbReference>
<protein>
    <submittedName>
        <fullName evidence="2">Uncharacterized protein</fullName>
    </submittedName>
</protein>
<keyword evidence="3" id="KW-1185">Reference proteome</keyword>
<feature type="transmembrane region" description="Helical" evidence="1">
    <location>
        <begin position="6"/>
        <end position="26"/>
    </location>
</feature>
<dbReference type="RefSeq" id="WP_231004077.1">
    <property type="nucleotide sequence ID" value="NZ_JAJNEC010000005.1"/>
</dbReference>
<proteinExistence type="predicted"/>
<keyword evidence="1" id="KW-0472">Membrane</keyword>
<dbReference type="EMBL" id="JAJNEC010000005">
    <property type="protein sequence ID" value="MCD2422800.1"/>
    <property type="molecule type" value="Genomic_DNA"/>
</dbReference>
<accession>A0ABS8PPM5</accession>
<gene>
    <name evidence="2" type="ORF">LQ567_08510</name>
</gene>
<evidence type="ECO:0000313" key="2">
    <source>
        <dbReference type="EMBL" id="MCD2422800.1"/>
    </source>
</evidence>
<reference evidence="2 3" key="1">
    <citation type="submission" date="2021-11" db="EMBL/GenBank/DDBJ databases">
        <title>Genomic of Niabella pedocola.</title>
        <authorList>
            <person name="Wu T."/>
        </authorList>
    </citation>
    <scope>NUCLEOTIDE SEQUENCE [LARGE SCALE GENOMIC DNA]</scope>
    <source>
        <strain evidence="2 3">JCM 31011</strain>
    </source>
</reference>
<keyword evidence="1" id="KW-1133">Transmembrane helix</keyword>
<sequence length="62" mass="7350">MNPYLLFPIVWIVTNSIYSITMYVFLKDRLFKEKYVTILKFSLVSLWLISLLAIAVIYLLFA</sequence>
<keyword evidence="1" id="KW-0812">Transmembrane</keyword>
<name>A0ABS8PPM5_9BACT</name>
<feature type="transmembrane region" description="Helical" evidence="1">
    <location>
        <begin position="38"/>
        <end position="61"/>
    </location>
</feature>
<comment type="caution">
    <text evidence="2">The sequence shown here is derived from an EMBL/GenBank/DDBJ whole genome shotgun (WGS) entry which is preliminary data.</text>
</comment>